<keyword evidence="3 4" id="KW-0479">Metal-binding</keyword>
<dbReference type="EC" id="3.4.24.-" evidence="4"/>
<feature type="domain" description="Peptidase M12A" evidence="5">
    <location>
        <begin position="106"/>
        <end position="295"/>
    </location>
</feature>
<feature type="binding site" evidence="3">
    <location>
        <position position="201"/>
    </location>
    <ligand>
        <name>Zn(2+)</name>
        <dbReference type="ChEBI" id="CHEBI:29105"/>
        <note>catalytic</note>
    </ligand>
</feature>
<protein>
    <recommendedName>
        <fullName evidence="4">Metalloendopeptidase</fullName>
        <ecNumber evidence="4">3.4.24.-</ecNumber>
    </recommendedName>
</protein>
<feature type="domain" description="Peptidase M12A" evidence="5">
    <location>
        <begin position="386"/>
        <end position="583"/>
    </location>
</feature>
<dbReference type="AlphaFoldDB" id="A0AAV6VMN6"/>
<evidence type="ECO:0000256" key="3">
    <source>
        <dbReference type="PROSITE-ProRule" id="PRU01211"/>
    </source>
</evidence>
<feature type="signal peptide" evidence="4">
    <location>
        <begin position="1"/>
        <end position="30"/>
    </location>
</feature>
<keyword evidence="3 4" id="KW-0645">Protease</keyword>
<evidence type="ECO:0000256" key="1">
    <source>
        <dbReference type="ARBA" id="ARBA00011245"/>
    </source>
</evidence>
<gene>
    <name evidence="6" type="ORF">JTE90_006508</name>
</gene>
<dbReference type="GO" id="GO:0004222">
    <property type="term" value="F:metalloendopeptidase activity"/>
    <property type="evidence" value="ECO:0007669"/>
    <property type="project" value="UniProtKB-UniRule"/>
</dbReference>
<evidence type="ECO:0000313" key="6">
    <source>
        <dbReference type="EMBL" id="KAG8197809.1"/>
    </source>
</evidence>
<dbReference type="EMBL" id="JAFNEN010000050">
    <property type="protein sequence ID" value="KAG8197809.1"/>
    <property type="molecule type" value="Genomic_DNA"/>
</dbReference>
<feature type="active site" evidence="3">
    <location>
        <position position="202"/>
    </location>
</feature>
<dbReference type="GO" id="GO:0008270">
    <property type="term" value="F:zinc ion binding"/>
    <property type="evidence" value="ECO:0007669"/>
    <property type="project" value="UniProtKB-UniRule"/>
</dbReference>
<proteinExistence type="predicted"/>
<keyword evidence="3 4" id="KW-0378">Hydrolase</keyword>
<keyword evidence="4" id="KW-0732">Signal</keyword>
<dbReference type="GO" id="GO:0006508">
    <property type="term" value="P:proteolysis"/>
    <property type="evidence" value="ECO:0007669"/>
    <property type="project" value="UniProtKB-KW"/>
</dbReference>
<dbReference type="Pfam" id="PF01400">
    <property type="entry name" value="Astacin"/>
    <property type="match status" value="2"/>
</dbReference>
<dbReference type="InterPro" id="IPR006026">
    <property type="entry name" value="Peptidase_Metallo"/>
</dbReference>
<feature type="binding site" evidence="3">
    <location>
        <position position="211"/>
    </location>
    <ligand>
        <name>Zn(2+)</name>
        <dbReference type="ChEBI" id="CHEBI:29105"/>
        <note>catalytic</note>
    </ligand>
</feature>
<dbReference type="PRINTS" id="PR00480">
    <property type="entry name" value="ASTACIN"/>
</dbReference>
<dbReference type="InterPro" id="IPR024079">
    <property type="entry name" value="MetalloPept_cat_dom_sf"/>
</dbReference>
<dbReference type="SUPFAM" id="SSF55486">
    <property type="entry name" value="Metalloproteases ('zincins'), catalytic domain"/>
    <property type="match status" value="2"/>
</dbReference>
<keyword evidence="3 4" id="KW-0862">Zinc</keyword>
<reference evidence="6 7" key="1">
    <citation type="journal article" date="2022" name="Nat. Ecol. Evol.">
        <title>A masculinizing supergene underlies an exaggerated male reproductive morph in a spider.</title>
        <authorList>
            <person name="Hendrickx F."/>
            <person name="De Corte Z."/>
            <person name="Sonet G."/>
            <person name="Van Belleghem S.M."/>
            <person name="Kostlbacher S."/>
            <person name="Vangestel C."/>
        </authorList>
    </citation>
    <scope>NUCLEOTIDE SEQUENCE [LARGE SCALE GENOMIC DNA]</scope>
    <source>
        <strain evidence="6">W744_W776</strain>
    </source>
</reference>
<organism evidence="6 7">
    <name type="scientific">Oedothorax gibbosus</name>
    <dbReference type="NCBI Taxonomy" id="931172"/>
    <lineage>
        <taxon>Eukaryota</taxon>
        <taxon>Metazoa</taxon>
        <taxon>Ecdysozoa</taxon>
        <taxon>Arthropoda</taxon>
        <taxon>Chelicerata</taxon>
        <taxon>Arachnida</taxon>
        <taxon>Araneae</taxon>
        <taxon>Araneomorphae</taxon>
        <taxon>Entelegynae</taxon>
        <taxon>Araneoidea</taxon>
        <taxon>Linyphiidae</taxon>
        <taxon>Erigoninae</taxon>
        <taxon>Oedothorax</taxon>
    </lineage>
</organism>
<feature type="binding site" evidence="3">
    <location>
        <position position="484"/>
    </location>
    <ligand>
        <name>Zn(2+)</name>
        <dbReference type="ChEBI" id="CHEBI:29105"/>
        <note>catalytic</note>
    </ligand>
</feature>
<feature type="active site" evidence="3">
    <location>
        <position position="481"/>
    </location>
</feature>
<evidence type="ECO:0000256" key="4">
    <source>
        <dbReference type="RuleBase" id="RU361183"/>
    </source>
</evidence>
<feature type="chain" id="PRO_5043085354" description="Metalloendopeptidase" evidence="4">
    <location>
        <begin position="31"/>
        <end position="583"/>
    </location>
</feature>
<comment type="subunit">
    <text evidence="1">Monomer.</text>
</comment>
<feature type="binding site" evidence="3">
    <location>
        <position position="205"/>
    </location>
    <ligand>
        <name>Zn(2+)</name>
        <dbReference type="ChEBI" id="CHEBI:29105"/>
        <note>catalytic</note>
    </ligand>
</feature>
<sequence length="583" mass="66740">MVHVIRSNNMKKTLHCVVFYLCMCQILSSADQSCLKNTIPEYLDNLLATNKLKEFISVLQIPNTDLVDPTQRKAIPGAFFYSGLFGGDIVFRPGQILNDDEDFDFNVPLKLSINKWPNGVVPYYLSKTLGDNQTDLIHKEIKYTNHKLKPYIKFRPYQEGDEDYVLFIRGGSGCFTNLGRVGGPQVISLDDLCFVKYFISHEMQHVLGVAHEHNRSDRNDYIDLKTHNINQALKSQYQIYSSDALVNTGPFDHYSLTNYPVKVPGFDDYYAFELKQAGFNESKKTNMKSLYLHCVVFCVCMCHILSSADQSSSNNTTPEYLENLLATNQLKEFITVLQIPNTDLVNPTQRKVITYELFFYTGLFAGDILYRPGQLLNDGEDFDLNVPLKYSINKWTNGVVPYYISKTFADNQTAFINKEIEYTNQKLAPYINFRPYQDGDEDYVMFFRGGSGCFTNLGRVGGPQVVSLDDPCLIKYFPSHEMQHVLGVGHEHNRNDRNEYIDLKIHNINQVLKSQYEIYSSDALVNTGPYDYYSLMSYPVKVPGFEDYYGFELKKAGFDESKIGIGYYGLTPTDVQRIKTLYG</sequence>
<dbReference type="PANTHER" id="PTHR10127:SF883">
    <property type="entry name" value="ZINC METALLOPROTEINASE NAS-8"/>
    <property type="match status" value="1"/>
</dbReference>
<comment type="caution">
    <text evidence="3">Lacks conserved residue(s) required for the propagation of feature annotation.</text>
</comment>
<evidence type="ECO:0000256" key="2">
    <source>
        <dbReference type="ARBA" id="ARBA00025529"/>
    </source>
</evidence>
<comment type="function">
    <text evidence="2">Zinc metalloprotease. Provoques deadhesion of endothelial cells from cell cultures, and also degradation of fibronectin, fibrinogen and gelatin in vitro. Its role in the venom is not fully understood but it might act as a spreading factor that facilitates diffusion of other venom toxins. Alternatively, it might be involved in the proteolytic processing of other venom toxins or it might play a role in extra-oral digestion of prey.</text>
</comment>
<dbReference type="PROSITE" id="PS51864">
    <property type="entry name" value="ASTACIN"/>
    <property type="match status" value="2"/>
</dbReference>
<dbReference type="SMART" id="SM00235">
    <property type="entry name" value="ZnMc"/>
    <property type="match status" value="2"/>
</dbReference>
<name>A0AAV6VMN6_9ARAC</name>
<dbReference type="InterPro" id="IPR001506">
    <property type="entry name" value="Peptidase_M12A"/>
</dbReference>
<dbReference type="Gene3D" id="3.40.390.10">
    <property type="entry name" value="Collagenase (Catalytic Domain)"/>
    <property type="match status" value="2"/>
</dbReference>
<comment type="caution">
    <text evidence="6">The sequence shown here is derived from an EMBL/GenBank/DDBJ whole genome shotgun (WGS) entry which is preliminary data.</text>
</comment>
<keyword evidence="3 4" id="KW-0482">Metalloprotease</keyword>
<evidence type="ECO:0000259" key="5">
    <source>
        <dbReference type="PROSITE" id="PS51864"/>
    </source>
</evidence>
<dbReference type="Proteomes" id="UP000827092">
    <property type="component" value="Unassembled WGS sequence"/>
</dbReference>
<comment type="cofactor">
    <cofactor evidence="3 4">
        <name>Zn(2+)</name>
        <dbReference type="ChEBI" id="CHEBI:29105"/>
    </cofactor>
    <text evidence="3 4">Binds 1 zinc ion per subunit.</text>
</comment>
<keyword evidence="7" id="KW-1185">Reference proteome</keyword>
<feature type="binding site" evidence="3">
    <location>
        <position position="480"/>
    </location>
    <ligand>
        <name>Zn(2+)</name>
        <dbReference type="ChEBI" id="CHEBI:29105"/>
        <note>catalytic</note>
    </ligand>
</feature>
<accession>A0AAV6VMN6</accession>
<dbReference type="PANTHER" id="PTHR10127">
    <property type="entry name" value="DISCOIDIN, CUB, EGF, LAMININ , AND ZINC METALLOPROTEASE DOMAIN CONTAINING"/>
    <property type="match status" value="1"/>
</dbReference>
<feature type="binding site" evidence="3">
    <location>
        <position position="490"/>
    </location>
    <ligand>
        <name>Zn(2+)</name>
        <dbReference type="ChEBI" id="CHEBI:29105"/>
        <note>catalytic</note>
    </ligand>
</feature>
<evidence type="ECO:0000313" key="7">
    <source>
        <dbReference type="Proteomes" id="UP000827092"/>
    </source>
</evidence>